<dbReference type="PANTHER" id="PTHR37946:SF1">
    <property type="entry name" value="SLL1969 PROTEIN"/>
    <property type="match status" value="1"/>
</dbReference>
<reference evidence="2" key="1">
    <citation type="submission" date="2018-06" db="EMBL/GenBank/DDBJ databases">
        <authorList>
            <person name="Zhirakovskaya E."/>
        </authorList>
    </citation>
    <scope>NUCLEOTIDE SEQUENCE</scope>
</reference>
<gene>
    <name evidence="2" type="ORF">MNBD_GAMMA23-2173</name>
</gene>
<dbReference type="AlphaFoldDB" id="A0A3B1A7B7"/>
<accession>A0A3B1A7B7</accession>
<dbReference type="EMBL" id="UOFT01000036">
    <property type="protein sequence ID" value="VAW94109.1"/>
    <property type="molecule type" value="Genomic_DNA"/>
</dbReference>
<dbReference type="SUPFAM" id="SSF53474">
    <property type="entry name" value="alpha/beta-Hydrolases"/>
    <property type="match status" value="1"/>
</dbReference>
<sequence>MEHVVFVHGLWMLGPDMAILRKRVRQCGFKVHQFSYPTVRKSPQESAIQLHAYIKKLNVAPLHFVAHSLGGLVVRHLFHLYPEQRSGNVLTLGTPHAGSEVAAQLSHSAWGRLILGKSVQQGLLGDVPEWRASNPLGVIAGAGSVGIGRLLAHFSEENDGTIAVSETKLKGSVAHLTMPCSHIGLIYNKAVAEQVCTFLKQGHFTN</sequence>
<dbReference type="InterPro" id="IPR007751">
    <property type="entry name" value="DUF676_lipase-like"/>
</dbReference>
<protein>
    <recommendedName>
        <fullName evidence="1">DUF676 domain-containing protein</fullName>
    </recommendedName>
</protein>
<dbReference type="Pfam" id="PF05057">
    <property type="entry name" value="DUF676"/>
    <property type="match status" value="1"/>
</dbReference>
<evidence type="ECO:0000259" key="1">
    <source>
        <dbReference type="Pfam" id="PF05057"/>
    </source>
</evidence>
<organism evidence="2">
    <name type="scientific">hydrothermal vent metagenome</name>
    <dbReference type="NCBI Taxonomy" id="652676"/>
    <lineage>
        <taxon>unclassified sequences</taxon>
        <taxon>metagenomes</taxon>
        <taxon>ecological metagenomes</taxon>
    </lineage>
</organism>
<name>A0A3B1A7B7_9ZZZZ</name>
<dbReference type="PANTHER" id="PTHR37946">
    <property type="entry name" value="SLL1969 PROTEIN"/>
    <property type="match status" value="1"/>
</dbReference>
<proteinExistence type="predicted"/>
<dbReference type="Gene3D" id="3.40.50.1820">
    <property type="entry name" value="alpha/beta hydrolase"/>
    <property type="match status" value="1"/>
</dbReference>
<dbReference type="InterPro" id="IPR029058">
    <property type="entry name" value="AB_hydrolase_fold"/>
</dbReference>
<evidence type="ECO:0000313" key="2">
    <source>
        <dbReference type="EMBL" id="VAW94109.1"/>
    </source>
</evidence>
<feature type="domain" description="DUF676" evidence="1">
    <location>
        <begin position="4"/>
        <end position="105"/>
    </location>
</feature>